<feature type="compositionally biased region" description="Polar residues" evidence="1">
    <location>
        <begin position="15"/>
        <end position="32"/>
    </location>
</feature>
<keyword evidence="3" id="KW-1185">Reference proteome</keyword>
<dbReference type="EMBL" id="KZ679010">
    <property type="protein sequence ID" value="PSS19969.1"/>
    <property type="molecule type" value="Genomic_DNA"/>
</dbReference>
<dbReference type="RefSeq" id="XP_024721239.1">
    <property type="nucleotide sequence ID" value="XM_024865632.1"/>
</dbReference>
<dbReference type="OrthoDB" id="3431248at2759"/>
<proteinExistence type="predicted"/>
<protein>
    <submittedName>
        <fullName evidence="2">Uncharacterized protein</fullName>
    </submittedName>
</protein>
<name>A0A2T3B2W0_AMORE</name>
<feature type="region of interest" description="Disordered" evidence="1">
    <location>
        <begin position="15"/>
        <end position="49"/>
    </location>
</feature>
<organism evidence="2 3">
    <name type="scientific">Amorphotheca resinae ATCC 22711</name>
    <dbReference type="NCBI Taxonomy" id="857342"/>
    <lineage>
        <taxon>Eukaryota</taxon>
        <taxon>Fungi</taxon>
        <taxon>Dikarya</taxon>
        <taxon>Ascomycota</taxon>
        <taxon>Pezizomycotina</taxon>
        <taxon>Leotiomycetes</taxon>
        <taxon>Helotiales</taxon>
        <taxon>Amorphothecaceae</taxon>
        <taxon>Amorphotheca</taxon>
    </lineage>
</organism>
<evidence type="ECO:0000313" key="3">
    <source>
        <dbReference type="Proteomes" id="UP000241818"/>
    </source>
</evidence>
<dbReference type="InParanoid" id="A0A2T3B2W0"/>
<reference evidence="2 3" key="1">
    <citation type="journal article" date="2018" name="New Phytol.">
        <title>Comparative genomics and transcriptomics depict ericoid mycorrhizal fungi as versatile saprotrophs and plant mutualists.</title>
        <authorList>
            <person name="Martino E."/>
            <person name="Morin E."/>
            <person name="Grelet G.A."/>
            <person name="Kuo A."/>
            <person name="Kohler A."/>
            <person name="Daghino S."/>
            <person name="Barry K.W."/>
            <person name="Cichocki N."/>
            <person name="Clum A."/>
            <person name="Dockter R.B."/>
            <person name="Hainaut M."/>
            <person name="Kuo R.C."/>
            <person name="LaButti K."/>
            <person name="Lindahl B.D."/>
            <person name="Lindquist E.A."/>
            <person name="Lipzen A."/>
            <person name="Khouja H.R."/>
            <person name="Magnuson J."/>
            <person name="Murat C."/>
            <person name="Ohm R.A."/>
            <person name="Singer S.W."/>
            <person name="Spatafora J.W."/>
            <person name="Wang M."/>
            <person name="Veneault-Fourrey C."/>
            <person name="Henrissat B."/>
            <person name="Grigoriev I.V."/>
            <person name="Martin F.M."/>
            <person name="Perotto S."/>
        </authorList>
    </citation>
    <scope>NUCLEOTIDE SEQUENCE [LARGE SCALE GENOMIC DNA]</scope>
    <source>
        <strain evidence="2 3">ATCC 22711</strain>
    </source>
</reference>
<sequence length="467" mass="53795">MSWSEYIQRGISNQQTFFWDPSSPATMPTAQQRESEASGDYNQPQSPRQHPLIFDRHIEQNPPRSNPNHYSGEQGFANYGYILINGQWVDPDSEGKIFDAFNSHADSSQFQNAPIEISAPYSMTQDQMNALYKELFCDVPDPGSPYGDLIFTGDFGDFEGDPRALYISPATFARWAAGVSRGDSYVRTKVEIKDEPLSRRRRSKTITMPPKIYRQPQFDIETGSVLSGIYEEPEPSLIYSARGVDLVKRPLEFARSYPRDNLELDRAALYSPEYIAQSIEHEGVCDDLASLDDPQSGQVRYDQKREHLSLLHQKHQEGLSLNRQKYIHTNKYQEKYVQLHREVFFMNLKLEEQEHTGAQPPLPKPRLVLTGVNTSPSEANPPPLRKSAQRQARRTQYKRYFDELEERQQIGIARTRLTNQRLDQDMLTMQEGMGELLQIHEKLLQLHGVENVDEIINLCPERKEIQT</sequence>
<evidence type="ECO:0000256" key="1">
    <source>
        <dbReference type="SAM" id="MobiDB-lite"/>
    </source>
</evidence>
<dbReference type="GeneID" id="36573713"/>
<gene>
    <name evidence="2" type="ORF">M430DRAFT_274957</name>
</gene>
<dbReference type="Proteomes" id="UP000241818">
    <property type="component" value="Unassembled WGS sequence"/>
</dbReference>
<dbReference type="AlphaFoldDB" id="A0A2T3B2W0"/>
<accession>A0A2T3B2W0</accession>
<evidence type="ECO:0000313" key="2">
    <source>
        <dbReference type="EMBL" id="PSS19969.1"/>
    </source>
</evidence>